<comment type="catalytic activity">
    <reaction evidence="6">
        <text>dehypoxanthine futalosine + S-adenosyl-L-methionine = cyclic dehypoxanthinylfutalosinate + 5'-deoxyadenosine + L-methionine + H(+)</text>
        <dbReference type="Rhea" id="RHEA:33083"/>
        <dbReference type="ChEBI" id="CHEBI:15378"/>
        <dbReference type="ChEBI" id="CHEBI:17319"/>
        <dbReference type="ChEBI" id="CHEBI:57844"/>
        <dbReference type="ChEBI" id="CHEBI:58864"/>
        <dbReference type="ChEBI" id="CHEBI:59789"/>
        <dbReference type="ChEBI" id="CHEBI:64270"/>
        <dbReference type="EC" id="1.21.98.1"/>
    </reaction>
</comment>
<dbReference type="NCBIfam" id="TIGR00423">
    <property type="entry name" value="CofH family radical SAM protein"/>
    <property type="match status" value="1"/>
</dbReference>
<dbReference type="Pfam" id="PF19288">
    <property type="entry name" value="CofH_C"/>
    <property type="match status" value="1"/>
</dbReference>
<sequence length="360" mass="40969">MKAASLSEIREKVYEGKRLEPEEALLLLREEELTLLGALADLVRRRKHPEGVATFVIDRNVNYTNLCVSGCKFCAFYRKKGDGDTYVLEVEELLEKVAELVEWGGTTLLMQGGINPELPLSFYERMISAVRERFPQIQIHCFSAPEIVYLAKREGLSVREVLLRLKEAGLMSVPGGGAEILSEEVRREISPGKCSVEEWEEVHRTAHRLGMPTTATMMFGHVERDEHIVEHLERIRRIQDETGGFTAFIPWTFQRGNTRLDHVPPAGSARYLRVLALSRLYLDNFANIQSSHVTQTLRVGAVGLHFGANDLGSVMIEENVVSSTSFRVHIPKVEEMVRAIREAGFRPAQRDTYYRIVRFW</sequence>
<dbReference type="AlphaFoldDB" id="A0A7C5L2K5"/>
<proteinExistence type="inferred from homology"/>
<evidence type="ECO:0000259" key="9">
    <source>
        <dbReference type="PROSITE" id="PS51918"/>
    </source>
</evidence>
<evidence type="ECO:0000256" key="7">
    <source>
        <dbReference type="PIRSR" id="PIRSR004762-1"/>
    </source>
</evidence>
<keyword evidence="6" id="KW-0560">Oxidoreductase</keyword>
<feature type="binding site" evidence="6 7">
    <location>
        <position position="67"/>
    </location>
    <ligand>
        <name>[4Fe-4S] cluster</name>
        <dbReference type="ChEBI" id="CHEBI:49883"/>
        <note>4Fe-4S-S-AdoMet</note>
    </ligand>
</feature>
<evidence type="ECO:0000256" key="2">
    <source>
        <dbReference type="ARBA" id="ARBA00022691"/>
    </source>
</evidence>
<evidence type="ECO:0000313" key="10">
    <source>
        <dbReference type="EMBL" id="HHJ64084.1"/>
    </source>
</evidence>
<feature type="binding site" evidence="8">
    <location>
        <position position="73"/>
    </location>
    <ligand>
        <name>S-adenosyl-L-methionine</name>
        <dbReference type="ChEBI" id="CHEBI:59789"/>
    </ligand>
</feature>
<feature type="binding site" evidence="8">
    <location>
        <position position="291"/>
    </location>
    <ligand>
        <name>(3R)-3-methyl-D-ornithine</name>
        <dbReference type="ChEBI" id="CHEBI:64642"/>
    </ligand>
</feature>
<protein>
    <recommendedName>
        <fullName evidence="6">Cyclic dehypoxanthine futalosine synthase</fullName>
        <shortName evidence="6">Cyclic DHFL synthase</shortName>
        <ecNumber evidence="6">1.21.98.1</ecNumber>
    </recommendedName>
    <alternativeName>
        <fullName evidence="6">Dehypoxanthine futalosine cyclase</fullName>
        <shortName evidence="6">DHFL cyclase</shortName>
    </alternativeName>
    <alternativeName>
        <fullName evidence="6">Menaquinone biosynthetic enzyme MqnC</fullName>
    </alternativeName>
</protein>
<dbReference type="SFLD" id="SFLDF00343">
    <property type="entry name" value="aminofutalosine_synthase_(mqnE"/>
    <property type="match status" value="1"/>
</dbReference>
<dbReference type="UniPathway" id="UPA00079"/>
<dbReference type="InterPro" id="IPR013785">
    <property type="entry name" value="Aldolase_TIM"/>
</dbReference>
<keyword evidence="6" id="KW-0474">Menaquinone biosynthesis</keyword>
<dbReference type="EC" id="1.21.98.1" evidence="6"/>
<evidence type="ECO:0000256" key="3">
    <source>
        <dbReference type="ARBA" id="ARBA00022723"/>
    </source>
</evidence>
<evidence type="ECO:0000256" key="4">
    <source>
        <dbReference type="ARBA" id="ARBA00023004"/>
    </source>
</evidence>
<dbReference type="PIRSF" id="PIRSF004762">
    <property type="entry name" value="CHP00423"/>
    <property type="match status" value="1"/>
</dbReference>
<evidence type="ECO:0000256" key="6">
    <source>
        <dbReference type="HAMAP-Rule" id="MF_00992"/>
    </source>
</evidence>
<gene>
    <name evidence="6 10" type="primary">mqnC</name>
    <name evidence="10" type="ORF">ENJ61_04165</name>
</gene>
<dbReference type="InterPro" id="IPR058240">
    <property type="entry name" value="rSAM_sf"/>
</dbReference>
<dbReference type="GO" id="GO:0051539">
    <property type="term" value="F:4 iron, 4 sulfur cluster binding"/>
    <property type="evidence" value="ECO:0007669"/>
    <property type="project" value="UniProtKB-KW"/>
</dbReference>
<dbReference type="Proteomes" id="UP000885792">
    <property type="component" value="Unassembled WGS sequence"/>
</dbReference>
<dbReference type="PROSITE" id="PS51918">
    <property type="entry name" value="RADICAL_SAM"/>
    <property type="match status" value="1"/>
</dbReference>
<comment type="function">
    <text evidence="6">Radical SAM enzyme that catalyzes the cyclization of dehypoxanthine futalosine (DHFL) into cyclic dehypoxanthine futalosine (CDHFL), a step in the biosynthesis of menaquinone (MK, vitamin K2).</text>
</comment>
<dbReference type="GO" id="GO:0005506">
    <property type="term" value="F:iron ion binding"/>
    <property type="evidence" value="ECO:0007669"/>
    <property type="project" value="UniProtKB-UniRule"/>
</dbReference>
<dbReference type="InterPro" id="IPR020050">
    <property type="entry name" value="FO_synthase_su2"/>
</dbReference>
<keyword evidence="2 6" id="KW-0949">S-adenosyl-L-methionine</keyword>
<accession>A0A7C5L2K5</accession>
<keyword evidence="3 6" id="KW-0479">Metal-binding</keyword>
<dbReference type="InterPro" id="IPR045567">
    <property type="entry name" value="CofH/MnqC-like_C"/>
</dbReference>
<dbReference type="SFLD" id="SFLDG01389">
    <property type="entry name" value="menaquinone_synthsis_involved"/>
    <property type="match status" value="1"/>
</dbReference>
<feature type="binding site" evidence="8">
    <location>
        <position position="179"/>
    </location>
    <ligand>
        <name>S-adenosyl-L-methionine</name>
        <dbReference type="ChEBI" id="CHEBI:59789"/>
    </ligand>
</feature>
<reference evidence="10" key="1">
    <citation type="journal article" date="2020" name="mSystems">
        <title>Genome- and Community-Level Interaction Insights into Carbon Utilization and Element Cycling Functions of Hydrothermarchaeota in Hydrothermal Sediment.</title>
        <authorList>
            <person name="Zhou Z."/>
            <person name="Liu Y."/>
            <person name="Xu W."/>
            <person name="Pan J."/>
            <person name="Luo Z.H."/>
            <person name="Li M."/>
        </authorList>
    </citation>
    <scope>NUCLEOTIDE SEQUENCE [LARGE SCALE GENOMIC DNA]</scope>
    <source>
        <strain evidence="10">HyVt-501</strain>
    </source>
</reference>
<comment type="caution">
    <text evidence="10">The sequence shown here is derived from an EMBL/GenBank/DDBJ whole genome shotgun (WGS) entry which is preliminary data.</text>
</comment>
<dbReference type="CDD" id="cd01335">
    <property type="entry name" value="Radical_SAM"/>
    <property type="match status" value="1"/>
</dbReference>
<keyword evidence="4 6" id="KW-0408">Iron</keyword>
<dbReference type="GO" id="GO:0046992">
    <property type="term" value="F:oxidoreductase activity, acting on X-H and Y-H to form an X-Y bond"/>
    <property type="evidence" value="ECO:0007669"/>
    <property type="project" value="UniProtKB-UniRule"/>
</dbReference>
<dbReference type="SFLD" id="SFLDG01064">
    <property type="entry name" value="F420__menaquinone_cofactor_bio"/>
    <property type="match status" value="1"/>
</dbReference>
<dbReference type="GO" id="GO:0016765">
    <property type="term" value="F:transferase activity, transferring alkyl or aryl (other than methyl) groups"/>
    <property type="evidence" value="ECO:0007669"/>
    <property type="project" value="InterPro"/>
</dbReference>
<keyword evidence="5 6" id="KW-0411">Iron-sulfur</keyword>
<evidence type="ECO:0000256" key="1">
    <source>
        <dbReference type="ARBA" id="ARBA00022485"/>
    </source>
</evidence>
<dbReference type="SFLD" id="SFLDF00342">
    <property type="entry name" value="cyclic_dehypoxanthine_futalosi"/>
    <property type="match status" value="1"/>
</dbReference>
<organism evidence="10">
    <name type="scientific">Aquifex aeolicus</name>
    <dbReference type="NCBI Taxonomy" id="63363"/>
    <lineage>
        <taxon>Bacteria</taxon>
        <taxon>Pseudomonadati</taxon>
        <taxon>Aquificota</taxon>
        <taxon>Aquificia</taxon>
        <taxon>Aquificales</taxon>
        <taxon>Aquificaceae</taxon>
        <taxon>Aquifex</taxon>
    </lineage>
</organism>
<name>A0A7C5L2K5_AQUAO</name>
<feature type="binding site" evidence="6 7">
    <location>
        <position position="74"/>
    </location>
    <ligand>
        <name>[4Fe-4S] cluster</name>
        <dbReference type="ChEBI" id="CHEBI:49883"/>
        <note>4Fe-4S-S-AdoMet</note>
    </ligand>
</feature>
<dbReference type="Gene3D" id="3.20.20.70">
    <property type="entry name" value="Aldolase class I"/>
    <property type="match status" value="1"/>
</dbReference>
<dbReference type="EMBL" id="DRNB01000152">
    <property type="protein sequence ID" value="HHJ64084.1"/>
    <property type="molecule type" value="Genomic_DNA"/>
</dbReference>
<dbReference type="InterPro" id="IPR034405">
    <property type="entry name" value="F420"/>
</dbReference>
<feature type="binding site" evidence="6 7">
    <location>
        <position position="71"/>
    </location>
    <ligand>
        <name>[4Fe-4S] cluster</name>
        <dbReference type="ChEBI" id="CHEBI:49883"/>
        <note>4Fe-4S-S-AdoMet</note>
    </ligand>
</feature>
<dbReference type="PANTHER" id="PTHR43076:SF1">
    <property type="entry name" value="LIPOYL SYNTHASE 2"/>
    <property type="match status" value="1"/>
</dbReference>
<keyword evidence="1 6" id="KW-0004">4Fe-4S</keyword>
<dbReference type="Pfam" id="PF04055">
    <property type="entry name" value="Radical_SAM"/>
    <property type="match status" value="1"/>
</dbReference>
<comment type="pathway">
    <text evidence="6">Quinol/quinone metabolism; menaquinone biosynthesis.</text>
</comment>
<dbReference type="InterPro" id="IPR007197">
    <property type="entry name" value="rSAM"/>
</dbReference>
<dbReference type="PANTHER" id="PTHR43076">
    <property type="entry name" value="FO SYNTHASE (COFH)"/>
    <property type="match status" value="1"/>
</dbReference>
<dbReference type="SFLD" id="SFLDS00029">
    <property type="entry name" value="Radical_SAM"/>
    <property type="match status" value="1"/>
</dbReference>
<feature type="domain" description="Radical SAM core" evidence="9">
    <location>
        <begin position="53"/>
        <end position="286"/>
    </location>
</feature>
<comment type="similarity">
    <text evidence="6">Belongs to the radical SAM superfamily. MqnC family.</text>
</comment>
<evidence type="ECO:0000256" key="5">
    <source>
        <dbReference type="ARBA" id="ARBA00023014"/>
    </source>
</evidence>
<dbReference type="InterPro" id="IPR022431">
    <property type="entry name" value="Cyclic_DHFL_synthase_mqnC"/>
</dbReference>
<feature type="binding site" evidence="8">
    <location>
        <position position="143"/>
    </location>
    <ligand>
        <name>(3R)-3-methyl-D-ornithine</name>
        <dbReference type="ChEBI" id="CHEBI:64642"/>
    </ligand>
</feature>
<feature type="binding site" evidence="8">
    <location>
        <position position="313"/>
    </location>
    <ligand>
        <name>(3R)-3-methyl-D-ornithine</name>
        <dbReference type="ChEBI" id="CHEBI:64642"/>
    </ligand>
</feature>
<evidence type="ECO:0000256" key="8">
    <source>
        <dbReference type="PIRSR" id="PIRSR004762-2"/>
    </source>
</evidence>
<dbReference type="SUPFAM" id="SSF102114">
    <property type="entry name" value="Radical SAM enzymes"/>
    <property type="match status" value="1"/>
</dbReference>
<dbReference type="GO" id="GO:0009234">
    <property type="term" value="P:menaquinone biosynthetic process"/>
    <property type="evidence" value="ECO:0007669"/>
    <property type="project" value="UniProtKB-UniRule"/>
</dbReference>
<comment type="cofactor">
    <cofactor evidence="6 7">
        <name>[4Fe-4S] cluster</name>
        <dbReference type="ChEBI" id="CHEBI:49883"/>
    </cofactor>
    <text evidence="6 7">Binds 1 [4Fe-4S] cluster. The cluster is coordinated with 3 cysteines and an exchangeable S-adenosyl-L-methionine.</text>
</comment>
<dbReference type="NCBIfam" id="TIGR03699">
    <property type="entry name" value="menaquin_MqnC"/>
    <property type="match status" value="1"/>
</dbReference>
<dbReference type="HAMAP" id="MF_00992">
    <property type="entry name" value="MqnC"/>
    <property type="match status" value="1"/>
</dbReference>
<dbReference type="GO" id="GO:0044689">
    <property type="term" value="F:7,8-didemethyl-8-hydroxy-5-deazariboflavin synthase activity"/>
    <property type="evidence" value="ECO:0007669"/>
    <property type="project" value="TreeGrafter"/>
</dbReference>